<gene>
    <name evidence="4" type="primary">rodZ</name>
    <name evidence="4" type="ORF">Hgul01_02953</name>
</gene>
<evidence type="ECO:0000313" key="4">
    <source>
        <dbReference type="EMBL" id="GAA5529148.1"/>
    </source>
</evidence>
<dbReference type="PANTHER" id="PTHR34475:SF1">
    <property type="entry name" value="CYTOSKELETON PROTEIN RODZ"/>
    <property type="match status" value="1"/>
</dbReference>
<keyword evidence="2" id="KW-0812">Transmembrane</keyword>
<sequence>MACFLRTFVRLGPVIVNMRLLGGSVATTAPSSTPFPMDEYQHADNHHHGTRQSMTNAGQNRLGLRFREAREARGISLAQASSETRIIQRYLAALENGEYHHLPGDVYARGFIRNYAQYLNLPADELIDLYRIERGASTPIRIVPAAVPPRRNTIFLPSLWTVILVVLALVVIGYLTLNALGFTTLNSNEGTGGATATSMIATPTLLPTPTAQPTNPDGSVPSPINPLATPTVTVTPTQDVPVQVVLRIDGGSSWLQVLVDGQNTIEGIQNNGWTQTFSAQQTIQVKAGNAAVVEVIHNGKPPVRMGAPNQVVTTIYTPN</sequence>
<reference evidence="4 5" key="1">
    <citation type="submission" date="2024-02" db="EMBL/GenBank/DDBJ databases">
        <title>Herpetosiphon gulosus NBRC 112829.</title>
        <authorList>
            <person name="Ichikawa N."/>
            <person name="Katano-Makiyama Y."/>
            <person name="Hidaka K."/>
        </authorList>
    </citation>
    <scope>NUCLEOTIDE SEQUENCE [LARGE SCALE GENOMIC DNA]</scope>
    <source>
        <strain evidence="4 5">NBRC 112829</strain>
    </source>
</reference>
<dbReference type="PANTHER" id="PTHR34475">
    <property type="match status" value="1"/>
</dbReference>
<feature type="transmembrane region" description="Helical" evidence="2">
    <location>
        <begin position="154"/>
        <end position="177"/>
    </location>
</feature>
<feature type="region of interest" description="Disordered" evidence="1">
    <location>
        <begin position="204"/>
        <end position="229"/>
    </location>
</feature>
<keyword evidence="5" id="KW-1185">Reference proteome</keyword>
<dbReference type="InterPro" id="IPR050400">
    <property type="entry name" value="Bact_Cytoskel_RodZ"/>
</dbReference>
<dbReference type="SUPFAM" id="SSF47413">
    <property type="entry name" value="lambda repressor-like DNA-binding domains"/>
    <property type="match status" value="1"/>
</dbReference>
<keyword evidence="2" id="KW-1133">Transmembrane helix</keyword>
<feature type="domain" description="HTH cro/C1-type" evidence="3">
    <location>
        <begin position="66"/>
        <end position="126"/>
    </location>
</feature>
<feature type="region of interest" description="Disordered" evidence="1">
    <location>
        <begin position="39"/>
        <end position="58"/>
    </location>
</feature>
<dbReference type="EMBL" id="BAABRU010000010">
    <property type="protein sequence ID" value="GAA5529148.1"/>
    <property type="molecule type" value="Genomic_DNA"/>
</dbReference>
<dbReference type="InterPro" id="IPR010982">
    <property type="entry name" value="Lambda_DNA-bd_dom_sf"/>
</dbReference>
<protein>
    <submittedName>
        <fullName evidence="4">Cytoskeleton protein RodZ</fullName>
    </submittedName>
</protein>
<dbReference type="SMART" id="SM00530">
    <property type="entry name" value="HTH_XRE"/>
    <property type="match status" value="1"/>
</dbReference>
<organism evidence="4 5">
    <name type="scientific">Herpetosiphon gulosus</name>
    <dbReference type="NCBI Taxonomy" id="1973496"/>
    <lineage>
        <taxon>Bacteria</taxon>
        <taxon>Bacillati</taxon>
        <taxon>Chloroflexota</taxon>
        <taxon>Chloroflexia</taxon>
        <taxon>Herpetosiphonales</taxon>
        <taxon>Herpetosiphonaceae</taxon>
        <taxon>Herpetosiphon</taxon>
    </lineage>
</organism>
<dbReference type="Proteomes" id="UP001428290">
    <property type="component" value="Unassembled WGS sequence"/>
</dbReference>
<dbReference type="Gene3D" id="1.10.260.40">
    <property type="entry name" value="lambda repressor-like DNA-binding domains"/>
    <property type="match status" value="1"/>
</dbReference>
<dbReference type="PROSITE" id="PS50943">
    <property type="entry name" value="HTH_CROC1"/>
    <property type="match status" value="1"/>
</dbReference>
<dbReference type="InterPro" id="IPR001387">
    <property type="entry name" value="Cro/C1-type_HTH"/>
</dbReference>
<keyword evidence="2" id="KW-0472">Membrane</keyword>
<dbReference type="CDD" id="cd00093">
    <property type="entry name" value="HTH_XRE"/>
    <property type="match status" value="1"/>
</dbReference>
<accession>A0ABP9X3J7</accession>
<evidence type="ECO:0000256" key="1">
    <source>
        <dbReference type="SAM" id="MobiDB-lite"/>
    </source>
</evidence>
<feature type="compositionally biased region" description="Low complexity" evidence="1">
    <location>
        <begin position="204"/>
        <end position="216"/>
    </location>
</feature>
<evidence type="ECO:0000256" key="2">
    <source>
        <dbReference type="SAM" id="Phobius"/>
    </source>
</evidence>
<name>A0ABP9X3J7_9CHLR</name>
<comment type="caution">
    <text evidence="4">The sequence shown here is derived from an EMBL/GenBank/DDBJ whole genome shotgun (WGS) entry which is preliminary data.</text>
</comment>
<proteinExistence type="predicted"/>
<dbReference type="Pfam" id="PF13464">
    <property type="entry name" value="RodZ_C"/>
    <property type="match status" value="1"/>
</dbReference>
<dbReference type="InterPro" id="IPR025194">
    <property type="entry name" value="RodZ-like_C"/>
</dbReference>
<evidence type="ECO:0000313" key="5">
    <source>
        <dbReference type="Proteomes" id="UP001428290"/>
    </source>
</evidence>
<dbReference type="Pfam" id="PF13413">
    <property type="entry name" value="HTH_25"/>
    <property type="match status" value="1"/>
</dbReference>
<evidence type="ECO:0000259" key="3">
    <source>
        <dbReference type="PROSITE" id="PS50943"/>
    </source>
</evidence>